<dbReference type="Pfam" id="PF07730">
    <property type="entry name" value="HisKA_3"/>
    <property type="match status" value="1"/>
</dbReference>
<organism evidence="11 12">
    <name type="scientific">Roseiflexus castenholzii (strain DSM 13941 / HLO8)</name>
    <dbReference type="NCBI Taxonomy" id="383372"/>
    <lineage>
        <taxon>Bacteria</taxon>
        <taxon>Bacillati</taxon>
        <taxon>Chloroflexota</taxon>
        <taxon>Chloroflexia</taxon>
        <taxon>Chloroflexales</taxon>
        <taxon>Roseiflexineae</taxon>
        <taxon>Roseiflexaceae</taxon>
        <taxon>Roseiflexus</taxon>
    </lineage>
</organism>
<evidence type="ECO:0000256" key="9">
    <source>
        <dbReference type="SAM" id="Coils"/>
    </source>
</evidence>
<dbReference type="SUPFAM" id="SSF55874">
    <property type="entry name" value="ATPase domain of HSP90 chaperone/DNA topoisomerase II/histidine kinase"/>
    <property type="match status" value="1"/>
</dbReference>
<protein>
    <submittedName>
        <fullName evidence="11">Histidine kinase</fullName>
    </submittedName>
</protein>
<evidence type="ECO:0000256" key="5">
    <source>
        <dbReference type="ARBA" id="ARBA00022777"/>
    </source>
</evidence>
<evidence type="ECO:0000259" key="10">
    <source>
        <dbReference type="PROSITE" id="PS50109"/>
    </source>
</evidence>
<dbReference type="PANTHER" id="PTHR24421:SF37">
    <property type="entry name" value="SENSOR HISTIDINE KINASE NARS"/>
    <property type="match status" value="1"/>
</dbReference>
<dbReference type="EMBL" id="CP000804">
    <property type="protein sequence ID" value="ABU57673.1"/>
    <property type="molecule type" value="Genomic_DNA"/>
</dbReference>
<dbReference type="GO" id="GO:0000155">
    <property type="term" value="F:phosphorelay sensor kinase activity"/>
    <property type="evidence" value="ECO:0007669"/>
    <property type="project" value="InterPro"/>
</dbReference>
<dbReference type="PROSITE" id="PS50109">
    <property type="entry name" value="HIS_KIN"/>
    <property type="match status" value="1"/>
</dbReference>
<sequence>MNSQDGQERSAALREARDIVAEQLEQLRALAEHERQEIATLAAALRQAERELDEVTLQYRTAVQRRRSGAESLNRRMTELREQCDALSRDVDARRSGLRQIELLIRQIEMSSSALSNTGTGATSDPWALALRSQVIHGREEERMRLAREVHDGPAQVLANSLMLLETCYSLAQQQTGEHAEKLAVMIGRLRDATREGLSEVRRFIANLRPGQVAERGLVEALREYLRAYGNTYNVPVVFEADAAPRQADEVEIVLYRIVQEALQNAHKYARGSPITVRLAYRSDTITLSVRDEGPGFDPREVARRAGKSNWGLTSMRERAELIGARLTVASRPGYGTEVTVVLPLEQTG</sequence>
<dbReference type="InterPro" id="IPR050482">
    <property type="entry name" value="Sensor_HK_TwoCompSys"/>
</dbReference>
<comment type="subcellular location">
    <subcellularLocation>
        <location evidence="1">Cell membrane</location>
        <topology evidence="1">Multi-pass membrane protein</topology>
    </subcellularLocation>
</comment>
<dbReference type="Gene3D" id="1.20.5.1930">
    <property type="match status" value="1"/>
</dbReference>
<dbReference type="OrthoDB" id="9795828at2"/>
<evidence type="ECO:0000256" key="4">
    <source>
        <dbReference type="ARBA" id="ARBA00022692"/>
    </source>
</evidence>
<keyword evidence="7" id="KW-0902">Two-component regulatory system</keyword>
<evidence type="ECO:0000256" key="3">
    <source>
        <dbReference type="ARBA" id="ARBA00022679"/>
    </source>
</evidence>
<feature type="domain" description="Histidine kinase" evidence="10">
    <location>
        <begin position="145"/>
        <end position="347"/>
    </location>
</feature>
<accession>A7NJK3</accession>
<evidence type="ECO:0000313" key="11">
    <source>
        <dbReference type="EMBL" id="ABU57673.1"/>
    </source>
</evidence>
<keyword evidence="3" id="KW-0808">Transferase</keyword>
<dbReference type="eggNOG" id="COG4585">
    <property type="taxonomic scope" value="Bacteria"/>
</dbReference>
<dbReference type="KEGG" id="rca:Rcas_1580"/>
<dbReference type="CDD" id="cd16917">
    <property type="entry name" value="HATPase_UhpB-NarQ-NarX-like"/>
    <property type="match status" value="1"/>
</dbReference>
<dbReference type="GO" id="GO:0046983">
    <property type="term" value="F:protein dimerization activity"/>
    <property type="evidence" value="ECO:0007669"/>
    <property type="project" value="InterPro"/>
</dbReference>
<keyword evidence="4" id="KW-0812">Transmembrane</keyword>
<keyword evidence="12" id="KW-1185">Reference proteome</keyword>
<dbReference type="STRING" id="383372.Rcas_1580"/>
<evidence type="ECO:0000313" key="12">
    <source>
        <dbReference type="Proteomes" id="UP000000263"/>
    </source>
</evidence>
<dbReference type="InterPro" id="IPR011712">
    <property type="entry name" value="Sig_transdc_His_kin_sub3_dim/P"/>
</dbReference>
<dbReference type="InterPro" id="IPR005467">
    <property type="entry name" value="His_kinase_dom"/>
</dbReference>
<feature type="coiled-coil region" evidence="9">
    <location>
        <begin position="13"/>
        <end position="90"/>
    </location>
</feature>
<evidence type="ECO:0000256" key="8">
    <source>
        <dbReference type="ARBA" id="ARBA00023136"/>
    </source>
</evidence>
<evidence type="ECO:0000256" key="6">
    <source>
        <dbReference type="ARBA" id="ARBA00022989"/>
    </source>
</evidence>
<dbReference type="AlphaFoldDB" id="A7NJK3"/>
<keyword evidence="2" id="KW-1003">Cell membrane</keyword>
<dbReference type="Gene3D" id="3.30.565.10">
    <property type="entry name" value="Histidine kinase-like ATPase, C-terminal domain"/>
    <property type="match status" value="1"/>
</dbReference>
<dbReference type="PANTHER" id="PTHR24421">
    <property type="entry name" value="NITRATE/NITRITE SENSOR PROTEIN NARX-RELATED"/>
    <property type="match status" value="1"/>
</dbReference>
<keyword evidence="6" id="KW-1133">Transmembrane helix</keyword>
<proteinExistence type="predicted"/>
<keyword evidence="5 11" id="KW-0418">Kinase</keyword>
<dbReference type="InterPro" id="IPR003594">
    <property type="entry name" value="HATPase_dom"/>
</dbReference>
<evidence type="ECO:0000256" key="1">
    <source>
        <dbReference type="ARBA" id="ARBA00004651"/>
    </source>
</evidence>
<dbReference type="HOGENOM" id="CLU_000445_20_0_0"/>
<dbReference type="InterPro" id="IPR036890">
    <property type="entry name" value="HATPase_C_sf"/>
</dbReference>
<gene>
    <name evidence="11" type="ordered locus">Rcas_1580</name>
</gene>
<dbReference type="RefSeq" id="WP_012120101.1">
    <property type="nucleotide sequence ID" value="NC_009767.1"/>
</dbReference>
<dbReference type="Pfam" id="PF02518">
    <property type="entry name" value="HATPase_c"/>
    <property type="match status" value="1"/>
</dbReference>
<reference evidence="11 12" key="1">
    <citation type="submission" date="2007-08" db="EMBL/GenBank/DDBJ databases">
        <title>Complete sequence of Roseiflexus castenholzii DSM 13941.</title>
        <authorList>
            <consortium name="US DOE Joint Genome Institute"/>
            <person name="Copeland A."/>
            <person name="Lucas S."/>
            <person name="Lapidus A."/>
            <person name="Barry K."/>
            <person name="Glavina del Rio T."/>
            <person name="Dalin E."/>
            <person name="Tice H."/>
            <person name="Pitluck S."/>
            <person name="Thompson L.S."/>
            <person name="Brettin T."/>
            <person name="Bruce D."/>
            <person name="Detter J.C."/>
            <person name="Han C."/>
            <person name="Tapia R."/>
            <person name="Schmutz J."/>
            <person name="Larimer F."/>
            <person name="Land M."/>
            <person name="Hauser L."/>
            <person name="Kyrpides N."/>
            <person name="Mikhailova N."/>
            <person name="Bryant D.A."/>
            <person name="Hanada S."/>
            <person name="Tsukatani Y."/>
            <person name="Richardson P."/>
        </authorList>
    </citation>
    <scope>NUCLEOTIDE SEQUENCE [LARGE SCALE GENOMIC DNA]</scope>
    <source>
        <strain evidence="12">DSM 13941 / HLO8</strain>
    </source>
</reference>
<dbReference type="Proteomes" id="UP000000263">
    <property type="component" value="Chromosome"/>
</dbReference>
<keyword evidence="8" id="KW-0472">Membrane</keyword>
<dbReference type="SMART" id="SM00387">
    <property type="entry name" value="HATPase_c"/>
    <property type="match status" value="1"/>
</dbReference>
<name>A7NJK3_ROSCS</name>
<keyword evidence="9" id="KW-0175">Coiled coil</keyword>
<dbReference type="GO" id="GO:0005886">
    <property type="term" value="C:plasma membrane"/>
    <property type="evidence" value="ECO:0007669"/>
    <property type="project" value="UniProtKB-SubCell"/>
</dbReference>
<evidence type="ECO:0000256" key="2">
    <source>
        <dbReference type="ARBA" id="ARBA00022475"/>
    </source>
</evidence>
<evidence type="ECO:0000256" key="7">
    <source>
        <dbReference type="ARBA" id="ARBA00023012"/>
    </source>
</evidence>